<feature type="domain" description="Signal transduction histidine kinase internal region" evidence="3">
    <location>
        <begin position="164"/>
        <end position="243"/>
    </location>
</feature>
<feature type="domain" description="Histidine kinase/HSP90-like ATPase" evidence="2">
    <location>
        <begin position="262"/>
        <end position="356"/>
    </location>
</feature>
<evidence type="ECO:0000313" key="4">
    <source>
        <dbReference type="EMBL" id="MBL6446579.1"/>
    </source>
</evidence>
<dbReference type="PANTHER" id="PTHR34220">
    <property type="entry name" value="SENSOR HISTIDINE KINASE YPDA"/>
    <property type="match status" value="1"/>
</dbReference>
<keyword evidence="1" id="KW-0812">Transmembrane</keyword>
<name>A0A937FV23_9BACT</name>
<reference evidence="4" key="1">
    <citation type="submission" date="2021-01" db="EMBL/GenBank/DDBJ databases">
        <title>Fulvivirga kasyanovii gen. nov., sp nov., a novel member of the phylum Bacteroidetes isolated from seawater in a mussel farm.</title>
        <authorList>
            <person name="Zhao L.-H."/>
            <person name="Wang Z.-J."/>
        </authorList>
    </citation>
    <scope>NUCLEOTIDE SEQUENCE</scope>
    <source>
        <strain evidence="4">29W222</strain>
    </source>
</reference>
<feature type="transmembrane region" description="Helical" evidence="1">
    <location>
        <begin position="119"/>
        <end position="141"/>
    </location>
</feature>
<keyword evidence="1" id="KW-0472">Membrane</keyword>
<evidence type="ECO:0000259" key="3">
    <source>
        <dbReference type="Pfam" id="PF06580"/>
    </source>
</evidence>
<keyword evidence="4" id="KW-0418">Kinase</keyword>
<feature type="transmembrane region" description="Helical" evidence="1">
    <location>
        <begin position="44"/>
        <end position="66"/>
    </location>
</feature>
<organism evidence="4 5">
    <name type="scientific">Fulvivirga marina</name>
    <dbReference type="NCBI Taxonomy" id="2494733"/>
    <lineage>
        <taxon>Bacteria</taxon>
        <taxon>Pseudomonadati</taxon>
        <taxon>Bacteroidota</taxon>
        <taxon>Cytophagia</taxon>
        <taxon>Cytophagales</taxon>
        <taxon>Fulvivirgaceae</taxon>
        <taxon>Fulvivirga</taxon>
    </lineage>
</organism>
<dbReference type="InterPro" id="IPR003594">
    <property type="entry name" value="HATPase_dom"/>
</dbReference>
<dbReference type="InterPro" id="IPR050640">
    <property type="entry name" value="Bact_2-comp_sensor_kinase"/>
</dbReference>
<evidence type="ECO:0000259" key="2">
    <source>
        <dbReference type="Pfam" id="PF02518"/>
    </source>
</evidence>
<dbReference type="SUPFAM" id="SSF55874">
    <property type="entry name" value="ATPase domain of HSP90 chaperone/DNA topoisomerase II/histidine kinase"/>
    <property type="match status" value="1"/>
</dbReference>
<dbReference type="AlphaFoldDB" id="A0A937FV23"/>
<keyword evidence="5" id="KW-1185">Reference proteome</keyword>
<proteinExistence type="predicted"/>
<keyword evidence="1" id="KW-1133">Transmembrane helix</keyword>
<dbReference type="EMBL" id="JAEUGD010000031">
    <property type="protein sequence ID" value="MBL6446579.1"/>
    <property type="molecule type" value="Genomic_DNA"/>
</dbReference>
<dbReference type="PANTHER" id="PTHR34220:SF7">
    <property type="entry name" value="SENSOR HISTIDINE KINASE YPDA"/>
    <property type="match status" value="1"/>
</dbReference>
<dbReference type="RefSeq" id="WP_202856111.1">
    <property type="nucleotide sequence ID" value="NZ_JAEUGD010000031.1"/>
</dbReference>
<dbReference type="GO" id="GO:0000155">
    <property type="term" value="F:phosphorelay sensor kinase activity"/>
    <property type="evidence" value="ECO:0007669"/>
    <property type="project" value="InterPro"/>
</dbReference>
<dbReference type="GO" id="GO:0016020">
    <property type="term" value="C:membrane"/>
    <property type="evidence" value="ECO:0007669"/>
    <property type="project" value="InterPro"/>
</dbReference>
<accession>A0A937FV23</accession>
<evidence type="ECO:0000256" key="1">
    <source>
        <dbReference type="SAM" id="Phobius"/>
    </source>
</evidence>
<sequence>MTIIEKIPKIWKIAYLLICGWYAINYAVSSIIEWQAFRPYTTSVLWNGFYLFETVCILVGLTFIYTNWLFKFKVPVQVVGHLFGVFFYFMCISYLSYYFDYYLDGLVYFDDWKEYMLDLLSWDAMRIYDQYLITVAVYYIIKYFESLRQKEQEKSELALKNKEMELSLLRSQINPHFLFNTLNSISTLISTSKEKARKVITQLSDVFRYALDSHSGDKVRLIHELDFIENYIKIQQVRFGDRLKYELDVEPTCLSVGIPPMVLQPLVENSVKYGIAPKDEGGTIKLMVRRISGGIYFEIKDDGLGVNAKKVLDGNSTGVGLKNSDKRLRSIYGKYAGLHINARQDGYTVSFILPPEQEEQKVETNRALEAVSA</sequence>
<feature type="transmembrane region" description="Helical" evidence="1">
    <location>
        <begin position="12"/>
        <end position="32"/>
    </location>
</feature>
<gene>
    <name evidence="4" type="ORF">JMN32_09675</name>
</gene>
<dbReference type="Proteomes" id="UP000614216">
    <property type="component" value="Unassembled WGS sequence"/>
</dbReference>
<keyword evidence="4" id="KW-0808">Transferase</keyword>
<dbReference type="Pfam" id="PF02518">
    <property type="entry name" value="HATPase_c"/>
    <property type="match status" value="1"/>
</dbReference>
<dbReference type="Gene3D" id="3.30.565.10">
    <property type="entry name" value="Histidine kinase-like ATPase, C-terminal domain"/>
    <property type="match status" value="1"/>
</dbReference>
<dbReference type="Pfam" id="PF06580">
    <property type="entry name" value="His_kinase"/>
    <property type="match status" value="1"/>
</dbReference>
<dbReference type="InterPro" id="IPR036890">
    <property type="entry name" value="HATPase_C_sf"/>
</dbReference>
<protein>
    <submittedName>
        <fullName evidence="4">Histidine kinase</fullName>
    </submittedName>
</protein>
<dbReference type="InterPro" id="IPR010559">
    <property type="entry name" value="Sig_transdc_His_kin_internal"/>
</dbReference>
<feature type="transmembrane region" description="Helical" evidence="1">
    <location>
        <begin position="78"/>
        <end position="99"/>
    </location>
</feature>
<evidence type="ECO:0000313" key="5">
    <source>
        <dbReference type="Proteomes" id="UP000614216"/>
    </source>
</evidence>
<comment type="caution">
    <text evidence="4">The sequence shown here is derived from an EMBL/GenBank/DDBJ whole genome shotgun (WGS) entry which is preliminary data.</text>
</comment>